<protein>
    <submittedName>
        <fullName evidence="1">Uncharacterized protein</fullName>
    </submittedName>
</protein>
<dbReference type="KEGG" id="cbk:CLL_A1904"/>
<dbReference type="EMBL" id="CP001056">
    <property type="protein sequence ID" value="ACD23640.1"/>
    <property type="molecule type" value="Genomic_DNA"/>
</dbReference>
<sequence>MADNILGGRLSLEDGYSSALQRFANGVLASENRFEQFANSVINSNQRIANDTTKTSQQIDKIAQKFIKKGDSVADAINKANDRVKQNQEKTIEGLAQKYIKLGMTIQDAYSKAEHESNNIWNGGGGSSSGGPGGSDGFKDFAESFLTSGFGGIIGKLGLIGASITASITVMKTMNNWMEQGYDALNKVSDGLFSYEGVKNAIEESMNFETGRMKLNLFYGDDQKGLEAYQKATYEANKTYASETDTVDIMAKMGQMSVTLSEDQLEKFLDVAGTRDEVETSHIGLAVKEAIEGRIAMLQMYGINNRNLKSYYDGLKKSNPEEYKSFKGALNKKGSAGDPQKYVNLLTSYIEQSPMSGYAETYAKTVKGKLERLEGVWGKLKAEIMGIDTNTGIAKEGGVFAAVAKMVDSLKTKLEDENTIKGLEIIGEGFGDAFTAIGDAFTYTLDNIDPEEFANTIKSVGETVSDFIKSLVDSGALDKLLDTLPKLTEKVLKTKEYNMITDNFMASREVSIAENRPGGGLWADAWRKKIWTWMDFDVKEGSNAYPEKPSGHGFLYDLFKGSSTSDLLTDTNASTAIEKNNKLNDEQKNTLKQEIKNDSQTTYNTITIQKVEANNFDEIMNSIKAAQKNRK</sequence>
<dbReference type="AlphaFoldDB" id="B2TMV0"/>
<dbReference type="HOGENOM" id="CLU_421343_0_0_9"/>
<reference evidence="1" key="2">
    <citation type="submission" date="2009-08" db="EMBL/GenBank/DDBJ databases">
        <authorList>
            <person name="Shrivastava S."/>
            <person name="Brinkac L.M."/>
            <person name="Dodson R.J."/>
            <person name="Harkins D.M."/>
            <person name="Durkin A.S."/>
            <person name="Sutton G."/>
        </authorList>
    </citation>
    <scope>NUCLEOTIDE SEQUENCE</scope>
    <source>
        <strain evidence="1">Eklund 17B</strain>
    </source>
</reference>
<accession>B2TMV0</accession>
<proteinExistence type="predicted"/>
<organism evidence="1">
    <name type="scientific">Clostridium botulinum (strain Eklund 17B / Type B)</name>
    <dbReference type="NCBI Taxonomy" id="935198"/>
    <lineage>
        <taxon>Bacteria</taxon>
        <taxon>Bacillati</taxon>
        <taxon>Bacillota</taxon>
        <taxon>Clostridia</taxon>
        <taxon>Eubacteriales</taxon>
        <taxon>Clostridiaceae</taxon>
        <taxon>Clostridium</taxon>
    </lineage>
</organism>
<reference evidence="1" key="1">
    <citation type="submission" date="2009-06" db="EMBL/GenBank/DDBJ databases">
        <authorList>
            <consortium name="US DOE Joint Genome Institute (JGI-PGF)"/>
            <person name="Lucas S."/>
            <person name="Copeland A."/>
            <person name="Lapidus A."/>
            <person name="Glavina del Rio T."/>
            <person name="Dalin E."/>
            <person name="Tice H."/>
            <person name="Bruce D."/>
            <person name="Goodwin L."/>
            <person name="Pitluck S."/>
            <person name="Kyrpides N."/>
            <person name="Mavromatis K."/>
            <person name="Ivanova N."/>
            <person name="Saunders E."/>
            <person name="Brettin T."/>
            <person name="Detter J.C."/>
            <person name="Han C."/>
            <person name="Larimer F."/>
            <person name="Land M."/>
            <person name="Hauser L."/>
            <person name="Markowitz V."/>
            <person name="Cheng J.-F."/>
            <person name="Hugenholtz P."/>
            <person name="Woyke T."/>
            <person name="Wu D."/>
            <person name="Gronow S."/>
            <person name="Klenk H.-P."/>
            <person name="Eisen J.A."/>
        </authorList>
    </citation>
    <scope>NUCLEOTIDE SEQUENCE</scope>
    <source>
        <strain evidence="1">Eklund 17B</strain>
    </source>
</reference>
<gene>
    <name evidence="1" type="ordered locus">CLL_A1904</name>
</gene>
<name>B2TMV0_CLOBB</name>
<evidence type="ECO:0000313" key="1">
    <source>
        <dbReference type="EMBL" id="ACD23640.1"/>
    </source>
</evidence>
<accession>U4PGB5</accession>
<dbReference type="PATRIC" id="fig|935198.13.peg.1854"/>